<evidence type="ECO:0000313" key="3">
    <source>
        <dbReference type="EMBL" id="SZX75953.1"/>
    </source>
</evidence>
<dbReference type="Proteomes" id="UP000256970">
    <property type="component" value="Unassembled WGS sequence"/>
</dbReference>
<dbReference type="EMBL" id="FNXT01001245">
    <property type="protein sequence ID" value="SZX75953.1"/>
    <property type="molecule type" value="Genomic_DNA"/>
</dbReference>
<dbReference type="AlphaFoldDB" id="A0A383WFD6"/>
<dbReference type="EMBL" id="FNXT01000409">
    <property type="protein sequence ID" value="SZX64337.1"/>
    <property type="molecule type" value="Genomic_DNA"/>
</dbReference>
<dbReference type="STRING" id="3088.A0A383WFD6"/>
<evidence type="ECO:0000313" key="4">
    <source>
        <dbReference type="Proteomes" id="UP000256970"/>
    </source>
</evidence>
<feature type="compositionally biased region" description="Acidic residues" evidence="1">
    <location>
        <begin position="246"/>
        <end position="268"/>
    </location>
</feature>
<feature type="region of interest" description="Disordered" evidence="1">
    <location>
        <begin position="27"/>
        <end position="49"/>
    </location>
</feature>
<reference evidence="3 4" key="1">
    <citation type="submission" date="2016-10" db="EMBL/GenBank/DDBJ databases">
        <authorList>
            <person name="Cai Z."/>
        </authorList>
    </citation>
    <scope>NUCLEOTIDE SEQUENCE [LARGE SCALE GENOMIC DNA]</scope>
</reference>
<protein>
    <submittedName>
        <fullName evidence="3">Uncharacterized protein</fullName>
    </submittedName>
</protein>
<feature type="compositionally biased region" description="Low complexity" evidence="1">
    <location>
        <begin position="185"/>
        <end position="235"/>
    </location>
</feature>
<name>A0A383WFD6_TETOB</name>
<organism evidence="3 4">
    <name type="scientific">Tetradesmus obliquus</name>
    <name type="common">Green alga</name>
    <name type="synonym">Acutodesmus obliquus</name>
    <dbReference type="NCBI Taxonomy" id="3088"/>
    <lineage>
        <taxon>Eukaryota</taxon>
        <taxon>Viridiplantae</taxon>
        <taxon>Chlorophyta</taxon>
        <taxon>core chlorophytes</taxon>
        <taxon>Chlorophyceae</taxon>
        <taxon>CS clade</taxon>
        <taxon>Sphaeropleales</taxon>
        <taxon>Scenedesmaceae</taxon>
        <taxon>Tetradesmus</taxon>
    </lineage>
</organism>
<gene>
    <name evidence="3" type="ORF">BQ4739_LOCUS16320</name>
    <name evidence="2" type="ORF">BQ4739_LOCUS4850</name>
</gene>
<proteinExistence type="predicted"/>
<evidence type="ECO:0000256" key="1">
    <source>
        <dbReference type="SAM" id="MobiDB-lite"/>
    </source>
</evidence>
<sequence length="268" mass="28962">MSGLGLLNHAAQQQAAGLHAQLSSLLGPVASAPPADTSTASEQQQQQQQQAALQHLQSLALANAALGRALAATQGSKQQQQAGAPEELEEAQEAFSSREQLLGNLLQLLDSSAQGLRDQLDSCHKLLETKPCMEDPEQIIRYAHTLRYGYAPLGCTQGQLQVAPAPQLPFMLHSTLRTYHMEMAAEQQQAAPPGPEQQQQIGQLPAVQQQDASAAAAQQPQQQQQQQAAVPQQPSLASLFQLNKDLEDEEELETASEEEMSEEDYSDD</sequence>
<feature type="region of interest" description="Disordered" evidence="1">
    <location>
        <begin position="185"/>
        <end position="268"/>
    </location>
</feature>
<keyword evidence="4" id="KW-1185">Reference proteome</keyword>
<evidence type="ECO:0000313" key="2">
    <source>
        <dbReference type="EMBL" id="SZX64337.1"/>
    </source>
</evidence>
<accession>A0A383WFD6</accession>